<gene>
    <name evidence="2" type="ORF">A176_001649</name>
</gene>
<sequence>MLCWLLVESLVWAAVAFLSFKVGAVFQRRWGRRVDHLG</sequence>
<keyword evidence="1" id="KW-1133">Transmembrane helix</keyword>
<evidence type="ECO:0000313" key="3">
    <source>
        <dbReference type="Proteomes" id="UP000009026"/>
    </source>
</evidence>
<evidence type="ECO:0000313" key="2">
    <source>
        <dbReference type="EMBL" id="AKQ64737.1"/>
    </source>
</evidence>
<organism evidence="2 3">
    <name type="scientific">Pseudomyxococcus hansupus</name>
    <dbReference type="NCBI Taxonomy" id="1297742"/>
    <lineage>
        <taxon>Bacteria</taxon>
        <taxon>Pseudomonadati</taxon>
        <taxon>Myxococcota</taxon>
        <taxon>Myxococcia</taxon>
        <taxon>Myxococcales</taxon>
        <taxon>Cystobacterineae</taxon>
        <taxon>Myxococcaceae</taxon>
        <taxon>Pseudomyxococcus</taxon>
    </lineage>
</organism>
<keyword evidence="1" id="KW-0812">Transmembrane</keyword>
<accession>A0A0H4XA18</accession>
<dbReference type="PATRIC" id="fig|1297742.4.peg.1669"/>
<evidence type="ECO:0000256" key="1">
    <source>
        <dbReference type="SAM" id="Phobius"/>
    </source>
</evidence>
<dbReference type="EMBL" id="CP012109">
    <property type="protein sequence ID" value="AKQ64737.1"/>
    <property type="molecule type" value="Genomic_DNA"/>
</dbReference>
<protein>
    <submittedName>
        <fullName evidence="2">Uncharacterized protein</fullName>
    </submittedName>
</protein>
<dbReference type="AlphaFoldDB" id="A0A0H4XA18"/>
<keyword evidence="1" id="KW-0472">Membrane</keyword>
<feature type="transmembrane region" description="Helical" evidence="1">
    <location>
        <begin position="6"/>
        <end position="26"/>
    </location>
</feature>
<keyword evidence="3" id="KW-1185">Reference proteome</keyword>
<name>A0A0H4XA18_9BACT</name>
<dbReference type="Proteomes" id="UP000009026">
    <property type="component" value="Chromosome"/>
</dbReference>
<dbReference type="KEGG" id="mym:A176_001649"/>
<proteinExistence type="predicted"/>
<reference evidence="2 3" key="1">
    <citation type="journal article" date="2016" name="PLoS ONE">
        <title>Complete Genome Sequence and Comparative Genomics of a Novel Myxobacterium Myxococcus hansupus.</title>
        <authorList>
            <person name="Sharma G."/>
            <person name="Narwani T."/>
            <person name="Subramanian S."/>
        </authorList>
    </citation>
    <scope>NUCLEOTIDE SEQUENCE [LARGE SCALE GENOMIC DNA]</scope>
    <source>
        <strain evidence="3">mixupus</strain>
    </source>
</reference>